<organism evidence="2 4">
    <name type="scientific">Phaeobacter gallaeciensis</name>
    <dbReference type="NCBI Taxonomy" id="60890"/>
    <lineage>
        <taxon>Bacteria</taxon>
        <taxon>Pseudomonadati</taxon>
        <taxon>Pseudomonadota</taxon>
        <taxon>Alphaproteobacteria</taxon>
        <taxon>Rhodobacterales</taxon>
        <taxon>Roseobacteraceae</taxon>
        <taxon>Phaeobacter</taxon>
    </lineage>
</organism>
<keyword evidence="4" id="KW-1185">Reference proteome</keyword>
<reference evidence="2 4" key="1">
    <citation type="submission" date="2016-04" db="EMBL/GenBank/DDBJ databases">
        <authorList>
            <person name="Evans L.H."/>
            <person name="Alamgir A."/>
            <person name="Owens N."/>
            <person name="Weber N.D."/>
            <person name="Virtaneva K."/>
            <person name="Barbian K."/>
            <person name="Babar A."/>
            <person name="Rosenke K."/>
        </authorList>
    </citation>
    <scope>NUCLEOTIDE SEQUENCE [LARGE SCALE GENOMIC DNA]</scope>
    <source>
        <strain evidence="2 4">JL2886</strain>
    </source>
</reference>
<evidence type="ECO:0000313" key="5">
    <source>
        <dbReference type="Proteomes" id="UP001218364"/>
    </source>
</evidence>
<reference evidence="3 5" key="2">
    <citation type="submission" date="2023-02" db="EMBL/GenBank/DDBJ databases">
        <title>Population genomics of bacteria associated with diatom.</title>
        <authorList>
            <person name="Xie J."/>
            <person name="Wang H."/>
        </authorList>
    </citation>
    <scope>NUCLEOTIDE SEQUENCE [LARGE SCALE GENOMIC DNA]</scope>
    <source>
        <strain evidence="3 5">PT47_8</strain>
    </source>
</reference>
<evidence type="ECO:0000259" key="1">
    <source>
        <dbReference type="Pfam" id="PF14353"/>
    </source>
</evidence>
<protein>
    <submittedName>
        <fullName evidence="3">CpXC domain-containing protein</fullName>
    </submittedName>
</protein>
<dbReference type="Proteomes" id="UP000092565">
    <property type="component" value="Chromosome"/>
</dbReference>
<dbReference type="EMBL" id="CP015124">
    <property type="protein sequence ID" value="ANP35969.1"/>
    <property type="molecule type" value="Genomic_DNA"/>
</dbReference>
<dbReference type="Pfam" id="PF14353">
    <property type="entry name" value="CpXC"/>
    <property type="match status" value="1"/>
</dbReference>
<dbReference type="RefSeq" id="WP_065271021.1">
    <property type="nucleotide sequence ID" value="NZ_CP015124.1"/>
</dbReference>
<evidence type="ECO:0000313" key="3">
    <source>
        <dbReference type="EMBL" id="MDE4167969.1"/>
    </source>
</evidence>
<dbReference type="EMBL" id="JARCJK010000017">
    <property type="protein sequence ID" value="MDE4167969.1"/>
    <property type="molecule type" value="Genomic_DNA"/>
</dbReference>
<evidence type="ECO:0000313" key="2">
    <source>
        <dbReference type="EMBL" id="ANP35969.1"/>
    </source>
</evidence>
<evidence type="ECO:0000313" key="4">
    <source>
        <dbReference type="Proteomes" id="UP000092565"/>
    </source>
</evidence>
<dbReference type="AlphaFoldDB" id="A0A1B0ZP74"/>
<gene>
    <name evidence="2" type="ORF">JL2886_01048</name>
    <name evidence="3" type="ORF">PXK24_19940</name>
</gene>
<feature type="domain" description="CpXC" evidence="1">
    <location>
        <begin position="10"/>
        <end position="144"/>
    </location>
</feature>
<dbReference type="PATRIC" id="fig|60890.4.peg.1020"/>
<name>A0A1B0ZP74_9RHOB</name>
<accession>A0A1B0ZP74</accession>
<dbReference type="OrthoDB" id="3671014at2"/>
<dbReference type="Proteomes" id="UP001218364">
    <property type="component" value="Unassembled WGS sequence"/>
</dbReference>
<sequence length="240" mass="26880">MSLFHPVNLLCPQCEAPVSMSAVGSVNADRRPDLRDDILENRFQDAACPACGESFRLQPQFNYLDAGRGQWIAAMPANRLRDHLELEDEANDLFSTSYGSQAPAAAQEVGKGLTVRLTFGWPAVREKLLLRQLELDDVIVEMMKLHILRSVETAPLAEGIELRLVDVDEETGSYVFAWLETASEKYIEYLNVPSELYVVIHDNPEGWAAIRGRLETGPFVDMQKLYMGEGRHTGDERQAG</sequence>
<dbReference type="InterPro" id="IPR025682">
    <property type="entry name" value="CpXC_dom"/>
</dbReference>
<proteinExistence type="predicted"/>